<evidence type="ECO:0000259" key="4">
    <source>
        <dbReference type="PROSITE" id="PS51063"/>
    </source>
</evidence>
<evidence type="ECO:0000313" key="8">
    <source>
        <dbReference type="Proteomes" id="UP000595064"/>
    </source>
</evidence>
<dbReference type="Pfam" id="PF13545">
    <property type="entry name" value="HTH_Crp_2"/>
    <property type="match status" value="1"/>
</dbReference>
<keyword evidence="2" id="KW-0238">DNA-binding</keyword>
<accession>A0A1H3RPW8</accession>
<dbReference type="InterPro" id="IPR018490">
    <property type="entry name" value="cNMP-bd_dom_sf"/>
</dbReference>
<dbReference type="SUPFAM" id="SSF51206">
    <property type="entry name" value="cAMP-binding domain-like"/>
    <property type="match status" value="1"/>
</dbReference>
<keyword evidence="3" id="KW-0804">Transcription</keyword>
<organism evidence="6 7">
    <name type="scientific">Delftia lacustris</name>
    <dbReference type="NCBI Taxonomy" id="558537"/>
    <lineage>
        <taxon>Bacteria</taxon>
        <taxon>Pseudomonadati</taxon>
        <taxon>Pseudomonadota</taxon>
        <taxon>Betaproteobacteria</taxon>
        <taxon>Burkholderiales</taxon>
        <taxon>Comamonadaceae</taxon>
        <taxon>Delftia</taxon>
    </lineage>
</organism>
<keyword evidence="8" id="KW-1185">Reference proteome</keyword>
<evidence type="ECO:0000256" key="1">
    <source>
        <dbReference type="ARBA" id="ARBA00023015"/>
    </source>
</evidence>
<dbReference type="GeneID" id="94694500"/>
<dbReference type="InterPro" id="IPR036388">
    <property type="entry name" value="WH-like_DNA-bd_sf"/>
</dbReference>
<dbReference type="RefSeq" id="WP_016449056.1">
    <property type="nucleotide sequence ID" value="NZ_CP065748.1"/>
</dbReference>
<dbReference type="InterPro" id="IPR014710">
    <property type="entry name" value="RmlC-like_jellyroll"/>
</dbReference>
<dbReference type="AlphaFoldDB" id="A0A1H3RPW8"/>
<protein>
    <submittedName>
        <fullName evidence="5">Crp/Fnr family transcriptional regulator</fullName>
    </submittedName>
    <submittedName>
        <fullName evidence="6">cAMP-binding domain of CRP or a regulatory subunit of cAMP-dependent protein kinases</fullName>
    </submittedName>
</protein>
<dbReference type="InterPro" id="IPR000595">
    <property type="entry name" value="cNMP-bd_dom"/>
</dbReference>
<name>A0A1H3RPW8_9BURK</name>
<reference evidence="5 8" key="2">
    <citation type="submission" date="2020-12" db="EMBL/GenBank/DDBJ databases">
        <title>FDA dAtabase for Regulatory Grade micrObial Sequences (FDA-ARGOS): Supporting development and validation of Infectious Disease Dx tests.</title>
        <authorList>
            <person name="Sproer C."/>
            <person name="Gronow S."/>
            <person name="Severitt S."/>
            <person name="Schroder I."/>
            <person name="Tallon L."/>
            <person name="Sadzewicz L."/>
            <person name="Zhao X."/>
            <person name="Boylan J."/>
            <person name="Ott S."/>
            <person name="Bowen H."/>
            <person name="Vavikolanu K."/>
            <person name="Mehta A."/>
            <person name="Aluvathingal J."/>
            <person name="Nadendla S."/>
            <person name="Lowell S."/>
            <person name="Myers T."/>
            <person name="Yan Y."/>
            <person name="Sichtig H."/>
        </authorList>
    </citation>
    <scope>NUCLEOTIDE SEQUENCE [LARGE SCALE GENOMIC DNA]</scope>
    <source>
        <strain evidence="5 8">FDAARGOS_890</strain>
    </source>
</reference>
<dbReference type="EMBL" id="FNPE01000016">
    <property type="protein sequence ID" value="SDZ27814.1"/>
    <property type="molecule type" value="Genomic_DNA"/>
</dbReference>
<feature type="domain" description="HTH crp-type" evidence="4">
    <location>
        <begin position="160"/>
        <end position="232"/>
    </location>
</feature>
<dbReference type="Gene3D" id="2.60.120.10">
    <property type="entry name" value="Jelly Rolls"/>
    <property type="match status" value="1"/>
</dbReference>
<dbReference type="InterPro" id="IPR012318">
    <property type="entry name" value="HTH_CRP"/>
</dbReference>
<dbReference type="GO" id="GO:0003700">
    <property type="term" value="F:DNA-binding transcription factor activity"/>
    <property type="evidence" value="ECO:0007669"/>
    <property type="project" value="TreeGrafter"/>
</dbReference>
<dbReference type="InterPro" id="IPR036390">
    <property type="entry name" value="WH_DNA-bd_sf"/>
</dbReference>
<dbReference type="EMBL" id="CP065748">
    <property type="protein sequence ID" value="QPS84313.1"/>
    <property type="molecule type" value="Genomic_DNA"/>
</dbReference>
<evidence type="ECO:0000256" key="2">
    <source>
        <dbReference type="ARBA" id="ARBA00023125"/>
    </source>
</evidence>
<keyword evidence="1" id="KW-0805">Transcription regulation</keyword>
<dbReference type="KEGG" id="dla:I6G47_15155"/>
<dbReference type="PANTHER" id="PTHR24567:SF77">
    <property type="entry name" value="NUCLEOSIDE-RESPONSIVE TRANSCRIPTIONAL ACTIVATOR OF NUCLEOSIDE UTILIZATION DEOR"/>
    <property type="match status" value="1"/>
</dbReference>
<sequence>MSGSLQTSPLLPAVAWQGLRQVHVLQSLSDERLAELAAQCRWQQLATHQRLEGAYADQRMYMLVHGSLRVSSYAANGRGLTLGEIATGMFVGGQMQQQQNECGGIPLVVEAGEPSLVASLAPEDVEALLMSEPLVLRAFIVRLSSLAVTLARRMVNLGTLSVRSRLHALLLERAELAGEEQGQALLAPAPRQTDLALMLGSSREEVAREMSRLVRLGLLRREGRNLRICHVEGLRVLLEEAR</sequence>
<proteinExistence type="predicted"/>
<evidence type="ECO:0000256" key="3">
    <source>
        <dbReference type="ARBA" id="ARBA00023163"/>
    </source>
</evidence>
<dbReference type="Proteomes" id="UP000183417">
    <property type="component" value="Unassembled WGS sequence"/>
</dbReference>
<evidence type="ECO:0000313" key="6">
    <source>
        <dbReference type="EMBL" id="SDZ27814.1"/>
    </source>
</evidence>
<dbReference type="GO" id="GO:0005829">
    <property type="term" value="C:cytosol"/>
    <property type="evidence" value="ECO:0007669"/>
    <property type="project" value="TreeGrafter"/>
</dbReference>
<evidence type="ECO:0000313" key="5">
    <source>
        <dbReference type="EMBL" id="QPS84313.1"/>
    </source>
</evidence>
<dbReference type="PANTHER" id="PTHR24567">
    <property type="entry name" value="CRP FAMILY TRANSCRIPTIONAL REGULATORY PROTEIN"/>
    <property type="match status" value="1"/>
</dbReference>
<dbReference type="GO" id="GO:0016301">
    <property type="term" value="F:kinase activity"/>
    <property type="evidence" value="ECO:0007669"/>
    <property type="project" value="UniProtKB-KW"/>
</dbReference>
<dbReference type="Proteomes" id="UP000595064">
    <property type="component" value="Chromosome"/>
</dbReference>
<dbReference type="GO" id="GO:0003677">
    <property type="term" value="F:DNA binding"/>
    <property type="evidence" value="ECO:0007669"/>
    <property type="project" value="UniProtKB-KW"/>
</dbReference>
<dbReference type="InterPro" id="IPR050397">
    <property type="entry name" value="Env_Response_Regulators"/>
</dbReference>
<dbReference type="CDD" id="cd00038">
    <property type="entry name" value="CAP_ED"/>
    <property type="match status" value="1"/>
</dbReference>
<gene>
    <name evidence="5" type="ORF">I6G47_15155</name>
    <name evidence="6" type="ORF">SAMN05421547_116103</name>
</gene>
<keyword evidence="6" id="KW-0418">Kinase</keyword>
<dbReference type="SUPFAM" id="SSF46785">
    <property type="entry name" value="Winged helix' DNA-binding domain"/>
    <property type="match status" value="1"/>
</dbReference>
<keyword evidence="6" id="KW-0808">Transferase</keyword>
<reference evidence="6 7" key="1">
    <citation type="submission" date="2016-10" db="EMBL/GenBank/DDBJ databases">
        <authorList>
            <person name="de Groot N.N."/>
        </authorList>
    </citation>
    <scope>NUCLEOTIDE SEQUENCE [LARGE SCALE GENOMIC DNA]</scope>
    <source>
        <strain evidence="6 7">LMG 24775</strain>
    </source>
</reference>
<dbReference type="PROSITE" id="PS51063">
    <property type="entry name" value="HTH_CRP_2"/>
    <property type="match status" value="1"/>
</dbReference>
<dbReference type="Gene3D" id="1.10.10.10">
    <property type="entry name" value="Winged helix-like DNA-binding domain superfamily/Winged helix DNA-binding domain"/>
    <property type="match status" value="1"/>
</dbReference>
<evidence type="ECO:0000313" key="7">
    <source>
        <dbReference type="Proteomes" id="UP000183417"/>
    </source>
</evidence>